<dbReference type="InterPro" id="IPR002821">
    <property type="entry name" value="Hydantoinase_A"/>
</dbReference>
<dbReference type="Pfam" id="PF05378">
    <property type="entry name" value="Hydant_A_N"/>
    <property type="match status" value="1"/>
</dbReference>
<dbReference type="RefSeq" id="WP_109877723.1">
    <property type="nucleotide sequence ID" value="NZ_AP026695.1"/>
</dbReference>
<evidence type="ECO:0000313" key="3">
    <source>
        <dbReference type="EMBL" id="GBH35115.1"/>
    </source>
</evidence>
<dbReference type="GO" id="GO:0017168">
    <property type="term" value="F:5-oxoprolinase (ATP-hydrolyzing) activity"/>
    <property type="evidence" value="ECO:0007669"/>
    <property type="project" value="TreeGrafter"/>
</dbReference>
<comment type="caution">
    <text evidence="3">The sequence shown here is derived from an EMBL/GenBank/DDBJ whole genome shotgun (WGS) entry which is preliminary data.</text>
</comment>
<dbReference type="InterPro" id="IPR045079">
    <property type="entry name" value="Oxoprolinase-like"/>
</dbReference>
<dbReference type="GO" id="GO:0005829">
    <property type="term" value="C:cytosol"/>
    <property type="evidence" value="ECO:0007669"/>
    <property type="project" value="TreeGrafter"/>
</dbReference>
<dbReference type="GO" id="GO:0006749">
    <property type="term" value="P:glutathione metabolic process"/>
    <property type="evidence" value="ECO:0007669"/>
    <property type="project" value="TreeGrafter"/>
</dbReference>
<evidence type="ECO:0000259" key="1">
    <source>
        <dbReference type="Pfam" id="PF01968"/>
    </source>
</evidence>
<name>A0A2S2KUF7_9ARCH</name>
<evidence type="ECO:0000313" key="4">
    <source>
        <dbReference type="Proteomes" id="UP000245829"/>
    </source>
</evidence>
<evidence type="ECO:0000259" key="2">
    <source>
        <dbReference type="Pfam" id="PF05378"/>
    </source>
</evidence>
<dbReference type="PANTHER" id="PTHR11365:SF23">
    <property type="entry name" value="HYPOTHETICAL 5-OXOPROLINASE (EUROFUNG)-RELATED"/>
    <property type="match status" value="1"/>
</dbReference>
<proteinExistence type="predicted"/>
<keyword evidence="4" id="KW-1185">Reference proteome</keyword>
<dbReference type="GeneID" id="76210133"/>
<organism evidence="3 4">
    <name type="scientific">Nitrosopumilus zosterae</name>
    <dbReference type="NCBI Taxonomy" id="718286"/>
    <lineage>
        <taxon>Archaea</taxon>
        <taxon>Nitrososphaerota</taxon>
        <taxon>Nitrososphaeria</taxon>
        <taxon>Nitrosopumilales</taxon>
        <taxon>Nitrosopumilaceae</taxon>
        <taxon>Nitrosopumilus</taxon>
    </lineage>
</organism>
<accession>A0A2S2KUF7</accession>
<dbReference type="Proteomes" id="UP000245829">
    <property type="component" value="Unassembled WGS sequence"/>
</dbReference>
<dbReference type="OrthoDB" id="8261at2157"/>
<dbReference type="InterPro" id="IPR043129">
    <property type="entry name" value="ATPase_NBD"/>
</dbReference>
<gene>
    <name evidence="3" type="primary">hyuA</name>
    <name evidence="3" type="ORF">NZNM25_19060</name>
</gene>
<feature type="domain" description="Hydantoinase/oxoprolinase N-terminal" evidence="2">
    <location>
        <begin position="8"/>
        <end position="177"/>
    </location>
</feature>
<dbReference type="AlphaFoldDB" id="A0A2S2KUF7"/>
<sequence>MTEKNRIRVGIDVGGTFTKAVAIDIKTGTILGKSTVMTTHTNERGVSAGIVNALSNILETSRISIDDIELISHSTTQAINALLEKDTFKVGIVAMGVGPEKKNIIKRTKLSDNKINSEHDINTCHCFLDTSHLISEEEVTTAIKKLKNDGAKVIIATEAFGVDDPSNEKFVMNVCSKLGLPSTASHEISGIYGLEIRTLTSAVNASVLPKTFQVANYVEDAIRDFGINSPLMIMKGDGGVTNMNTFRTKPILTILSGPAASVAGALLYQRITNGIFVEVGGTSTNICVIKNGKPEIRYVTIKDHPTCVRSIDVRILGVAGGSMCQIKDNRILGVGPRSAHIAGLKYSCFADPSELEGGKIISIKPTENDNDEYVAISSKGKIFAITNTCAANALGMVDSDDYAYAAPDSAKIALKILSKHLGMSYSEVAMSIIQTASFTITKEISKILKEFQISPSTTQIVGGGGGASVLVPFVAKQLGIKYSKCKHSEIISSIGVASSMLQEELEITMAEPTPDKISVAHKKIHNIMIDRGALSESITISSEYIPEKSILRVIATGNVELDSSTTSKTIFTLDEALTRCSEIIKLPESLIELSFETEHYFVFTGHIEKKRMFSKHNRHHIIILDRFGRLKLSIKNGKIFQGGKLSMLEDIDDFLESRSSDIAPQVYLLTDLKLIDYSSLTSNSHIIDAVRQEISENDKAAVIIEI</sequence>
<dbReference type="EMBL" id="BGKI01000012">
    <property type="protein sequence ID" value="GBH35115.1"/>
    <property type="molecule type" value="Genomic_DNA"/>
</dbReference>
<dbReference type="PANTHER" id="PTHR11365">
    <property type="entry name" value="5-OXOPROLINASE RELATED"/>
    <property type="match status" value="1"/>
</dbReference>
<dbReference type="Pfam" id="PF01968">
    <property type="entry name" value="Hydantoinase_A"/>
    <property type="match status" value="1"/>
</dbReference>
<feature type="domain" description="Hydantoinase A/oxoprolinase" evidence="1">
    <location>
        <begin position="197"/>
        <end position="504"/>
    </location>
</feature>
<protein>
    <submittedName>
        <fullName evidence="3">Hydantoinase</fullName>
    </submittedName>
</protein>
<reference evidence="3 4" key="1">
    <citation type="submission" date="2018-05" db="EMBL/GenBank/DDBJ databases">
        <title>genome sequencing of Nitrosopumilus sp. NM25.</title>
        <authorList>
            <person name="Mori K."/>
            <person name="Nakagawa T."/>
        </authorList>
    </citation>
    <scope>NUCLEOTIDE SEQUENCE [LARGE SCALE GENOMIC DNA]</scope>
    <source>
        <strain evidence="3 4">NM25</strain>
    </source>
</reference>
<dbReference type="SUPFAM" id="SSF53067">
    <property type="entry name" value="Actin-like ATPase domain"/>
    <property type="match status" value="1"/>
</dbReference>
<dbReference type="InterPro" id="IPR008040">
    <property type="entry name" value="Hydant_A_N"/>
</dbReference>
<dbReference type="Gene3D" id="3.30.420.40">
    <property type="match status" value="1"/>
</dbReference>